<sequence>MPSLSSIRSSRMFMYSLAFLSCRARKSSSIFFRFSITSLEALVMEARSLRSNCSEYFLKFLRISRSFSSVMREGGRGRQSSWQKRSMLHLRSTRPWKDHSQ</sequence>
<dbReference type="EMBL" id="GIFC01006203">
    <property type="protein sequence ID" value="MXU88286.1"/>
    <property type="molecule type" value="Transcribed_RNA"/>
</dbReference>
<organism evidence="2">
    <name type="scientific">Ixodes ricinus</name>
    <name type="common">Common tick</name>
    <name type="synonym">Acarus ricinus</name>
    <dbReference type="NCBI Taxonomy" id="34613"/>
    <lineage>
        <taxon>Eukaryota</taxon>
        <taxon>Metazoa</taxon>
        <taxon>Ecdysozoa</taxon>
        <taxon>Arthropoda</taxon>
        <taxon>Chelicerata</taxon>
        <taxon>Arachnida</taxon>
        <taxon>Acari</taxon>
        <taxon>Parasitiformes</taxon>
        <taxon>Ixodida</taxon>
        <taxon>Ixodoidea</taxon>
        <taxon>Ixodidae</taxon>
        <taxon>Ixodinae</taxon>
        <taxon>Ixodes</taxon>
    </lineage>
</organism>
<reference evidence="2" key="1">
    <citation type="submission" date="2019-12" db="EMBL/GenBank/DDBJ databases">
        <title>An insight into the sialome of adult female Ixodes ricinus ticks feeding for 6 days.</title>
        <authorList>
            <person name="Perner J."/>
            <person name="Ribeiro J.M.C."/>
        </authorList>
    </citation>
    <scope>NUCLEOTIDE SEQUENCE</scope>
    <source>
        <strain evidence="2">Semi-engorged</strain>
        <tissue evidence="2">Salivary glands</tissue>
    </source>
</reference>
<accession>A0A6B0UHA2</accession>
<evidence type="ECO:0000313" key="2">
    <source>
        <dbReference type="EMBL" id="MXU88286.1"/>
    </source>
</evidence>
<feature type="region of interest" description="Disordered" evidence="1">
    <location>
        <begin position="72"/>
        <end position="101"/>
    </location>
</feature>
<evidence type="ECO:0000256" key="1">
    <source>
        <dbReference type="SAM" id="MobiDB-lite"/>
    </source>
</evidence>
<dbReference type="AlphaFoldDB" id="A0A6B0UHA2"/>
<name>A0A6B0UHA2_IXORI</name>
<protein>
    <submittedName>
        <fullName evidence="2">Uncharacterized protein</fullName>
    </submittedName>
</protein>
<proteinExistence type="predicted"/>